<proteinExistence type="predicted"/>
<dbReference type="Proteomes" id="UP000518752">
    <property type="component" value="Unassembled WGS sequence"/>
</dbReference>
<keyword evidence="3" id="KW-1185">Reference proteome</keyword>
<feature type="region of interest" description="Disordered" evidence="1">
    <location>
        <begin position="85"/>
        <end position="104"/>
    </location>
</feature>
<dbReference type="OrthoDB" id="2980827at2759"/>
<feature type="compositionally biased region" description="Acidic residues" evidence="1">
    <location>
        <begin position="214"/>
        <end position="227"/>
    </location>
</feature>
<dbReference type="EMBL" id="JAACJN010000014">
    <property type="protein sequence ID" value="KAF5390727.1"/>
    <property type="molecule type" value="Genomic_DNA"/>
</dbReference>
<accession>A0A8H5ME77</accession>
<feature type="compositionally biased region" description="Pro residues" evidence="1">
    <location>
        <begin position="50"/>
        <end position="60"/>
    </location>
</feature>
<comment type="caution">
    <text evidence="2">The sequence shown here is derived from an EMBL/GenBank/DDBJ whole genome shotgun (WGS) entry which is preliminary data.</text>
</comment>
<dbReference type="AlphaFoldDB" id="A0A8H5ME77"/>
<gene>
    <name evidence="2" type="ORF">D9757_002602</name>
</gene>
<feature type="region of interest" description="Disordered" evidence="1">
    <location>
        <begin position="25"/>
        <end position="68"/>
    </location>
</feature>
<feature type="compositionally biased region" description="Basic and acidic residues" evidence="1">
    <location>
        <begin position="200"/>
        <end position="211"/>
    </location>
</feature>
<organism evidence="2 3">
    <name type="scientific">Collybiopsis confluens</name>
    <dbReference type="NCBI Taxonomy" id="2823264"/>
    <lineage>
        <taxon>Eukaryota</taxon>
        <taxon>Fungi</taxon>
        <taxon>Dikarya</taxon>
        <taxon>Basidiomycota</taxon>
        <taxon>Agaricomycotina</taxon>
        <taxon>Agaricomycetes</taxon>
        <taxon>Agaricomycetidae</taxon>
        <taxon>Agaricales</taxon>
        <taxon>Marasmiineae</taxon>
        <taxon>Omphalotaceae</taxon>
        <taxon>Collybiopsis</taxon>
    </lineage>
</organism>
<evidence type="ECO:0000256" key="1">
    <source>
        <dbReference type="SAM" id="MobiDB-lite"/>
    </source>
</evidence>
<feature type="region of interest" description="Disordered" evidence="1">
    <location>
        <begin position="129"/>
        <end position="227"/>
    </location>
</feature>
<evidence type="ECO:0000313" key="3">
    <source>
        <dbReference type="Proteomes" id="UP000518752"/>
    </source>
</evidence>
<reference evidence="2 3" key="1">
    <citation type="journal article" date="2020" name="ISME J.">
        <title>Uncovering the hidden diversity of litter-decomposition mechanisms in mushroom-forming fungi.</title>
        <authorList>
            <person name="Floudas D."/>
            <person name="Bentzer J."/>
            <person name="Ahren D."/>
            <person name="Johansson T."/>
            <person name="Persson P."/>
            <person name="Tunlid A."/>
        </authorList>
    </citation>
    <scope>NUCLEOTIDE SEQUENCE [LARGE SCALE GENOMIC DNA]</scope>
    <source>
        <strain evidence="2 3">CBS 406.79</strain>
    </source>
</reference>
<name>A0A8H5ME77_9AGAR</name>
<sequence length="227" mass="24913">MTGMLPHPTSSEPYYSHSYFSKSSVRARPRPLPLPPIVENPRLQTSRSLPPRPLPLPPTPSEIHSPKARPLKVSLPSLLISPFALDFPPPKDARDRSSTSSYPRHRHLSGLLTLDTSSDILGRPLSAASTSKVTLTDSPASILQAPTPRTAMRKRMSKLQRHFGDKIPQELIPLPAIPARQRRGRGNARSPSPAAIIAARLKEIGQEHSMSDDSSSEEDEEGLWDPA</sequence>
<feature type="compositionally biased region" description="Basic residues" evidence="1">
    <location>
        <begin position="151"/>
        <end position="161"/>
    </location>
</feature>
<feature type="compositionally biased region" description="Polar residues" evidence="1">
    <location>
        <begin position="129"/>
        <end position="141"/>
    </location>
</feature>
<evidence type="ECO:0000313" key="2">
    <source>
        <dbReference type="EMBL" id="KAF5390727.1"/>
    </source>
</evidence>
<feature type="compositionally biased region" description="Low complexity" evidence="1">
    <location>
        <begin position="188"/>
        <end position="199"/>
    </location>
</feature>
<protein>
    <submittedName>
        <fullName evidence="2">Uncharacterized protein</fullName>
    </submittedName>
</protein>